<evidence type="ECO:0000313" key="5">
    <source>
        <dbReference type="EMBL" id="PHK93197.1"/>
    </source>
</evidence>
<comment type="caution">
    <text evidence="5">The sequence shown here is derived from an EMBL/GenBank/DDBJ whole genome shotgun (WGS) entry which is preliminary data.</text>
</comment>
<keyword evidence="2" id="KW-0328">Glycosyltransferase</keyword>
<name>A0A2C7A9B7_9PROT</name>
<dbReference type="InterPro" id="IPR001173">
    <property type="entry name" value="Glyco_trans_2-like"/>
</dbReference>
<dbReference type="PANTHER" id="PTHR43179">
    <property type="entry name" value="RHAMNOSYLTRANSFERASE WBBL"/>
    <property type="match status" value="1"/>
</dbReference>
<organism evidence="5 6">
    <name type="scientific">Teichococcus rhizosphaerae</name>
    <dbReference type="NCBI Taxonomy" id="1335062"/>
    <lineage>
        <taxon>Bacteria</taxon>
        <taxon>Pseudomonadati</taxon>
        <taxon>Pseudomonadota</taxon>
        <taxon>Alphaproteobacteria</taxon>
        <taxon>Acetobacterales</taxon>
        <taxon>Roseomonadaceae</taxon>
        <taxon>Roseomonas</taxon>
    </lineage>
</organism>
<dbReference type="GO" id="GO:0016757">
    <property type="term" value="F:glycosyltransferase activity"/>
    <property type="evidence" value="ECO:0007669"/>
    <property type="project" value="UniProtKB-KW"/>
</dbReference>
<comment type="similarity">
    <text evidence="1">Belongs to the glycosyltransferase 2 family.</text>
</comment>
<dbReference type="Proteomes" id="UP000223527">
    <property type="component" value="Unassembled WGS sequence"/>
</dbReference>
<sequence length="313" mass="34890">MKLTVAICTYKRYDLLGLAIESLTRQTLPADQFEILIVDNSPSTENSQQQQASYTHLGNLRWVHEATPGLSNARNVAIRLAAAPLIAFLDDDAIADPAWAESLCRTFKVFGETCQVVGGQVRPIWGAPRPSWLGDELLGYISVVNYGDEARFLTGQEWVAGANIAYRTATLRQLGGFDVSLGRVGSGNSLMSNEEVALTDHIRAQGGRVVYDPVAAVDHLVEPARLRQEWFRRRVAWQAVSDRVRAATTEEGPDVERIWSDIKDFFLHTPPAERTVRALALHQDDPGRFRWQLATIYNFTTIMLSGVHEVDDD</sequence>
<protein>
    <submittedName>
        <fullName evidence="5">Glycosyltransferase</fullName>
    </submittedName>
</protein>
<dbReference type="RefSeq" id="WP_099097242.1">
    <property type="nucleotide sequence ID" value="NZ_PDNU01000060.1"/>
</dbReference>
<keyword evidence="3 5" id="KW-0808">Transferase</keyword>
<keyword evidence="6" id="KW-1185">Reference proteome</keyword>
<dbReference type="Pfam" id="PF00535">
    <property type="entry name" value="Glycos_transf_2"/>
    <property type="match status" value="1"/>
</dbReference>
<evidence type="ECO:0000256" key="2">
    <source>
        <dbReference type="ARBA" id="ARBA00022676"/>
    </source>
</evidence>
<evidence type="ECO:0000256" key="1">
    <source>
        <dbReference type="ARBA" id="ARBA00006739"/>
    </source>
</evidence>
<evidence type="ECO:0000259" key="4">
    <source>
        <dbReference type="Pfam" id="PF00535"/>
    </source>
</evidence>
<dbReference type="OrthoDB" id="6116224at2"/>
<dbReference type="PANTHER" id="PTHR43179:SF12">
    <property type="entry name" value="GALACTOFURANOSYLTRANSFERASE GLFT2"/>
    <property type="match status" value="1"/>
</dbReference>
<dbReference type="CDD" id="cd00761">
    <property type="entry name" value="Glyco_tranf_GTA_type"/>
    <property type="match status" value="1"/>
</dbReference>
<gene>
    <name evidence="5" type="ORF">CR162_19815</name>
</gene>
<reference evidence="5 6" key="1">
    <citation type="submission" date="2017-10" db="EMBL/GenBank/DDBJ databases">
        <authorList>
            <person name="Banno H."/>
            <person name="Chua N.-H."/>
        </authorList>
    </citation>
    <scope>NUCLEOTIDE SEQUENCE [LARGE SCALE GENOMIC DNA]</scope>
    <source>
        <strain evidence="5 6">YW11</strain>
    </source>
</reference>
<accession>A0A2C7A9B7</accession>
<dbReference type="AlphaFoldDB" id="A0A2C7A9B7"/>
<proteinExistence type="inferred from homology"/>
<dbReference type="InterPro" id="IPR029044">
    <property type="entry name" value="Nucleotide-diphossugar_trans"/>
</dbReference>
<evidence type="ECO:0000256" key="3">
    <source>
        <dbReference type="ARBA" id="ARBA00022679"/>
    </source>
</evidence>
<dbReference type="SUPFAM" id="SSF53448">
    <property type="entry name" value="Nucleotide-diphospho-sugar transferases"/>
    <property type="match status" value="1"/>
</dbReference>
<dbReference type="EMBL" id="PDNU01000060">
    <property type="protein sequence ID" value="PHK93197.1"/>
    <property type="molecule type" value="Genomic_DNA"/>
</dbReference>
<feature type="domain" description="Glycosyltransferase 2-like" evidence="4">
    <location>
        <begin position="4"/>
        <end position="112"/>
    </location>
</feature>
<dbReference type="Gene3D" id="3.90.550.10">
    <property type="entry name" value="Spore Coat Polysaccharide Biosynthesis Protein SpsA, Chain A"/>
    <property type="match status" value="1"/>
</dbReference>
<evidence type="ECO:0000313" key="6">
    <source>
        <dbReference type="Proteomes" id="UP000223527"/>
    </source>
</evidence>